<dbReference type="InterPro" id="IPR010060">
    <property type="entry name" value="NRPS_synth"/>
</dbReference>
<keyword evidence="9" id="KW-1185">Reference proteome</keyword>
<dbReference type="Pfam" id="PF00501">
    <property type="entry name" value="AMP-binding"/>
    <property type="match status" value="1"/>
</dbReference>
<dbReference type="Gene3D" id="1.10.1200.10">
    <property type="entry name" value="ACP-like"/>
    <property type="match status" value="2"/>
</dbReference>
<feature type="region of interest" description="Disordered" evidence="6">
    <location>
        <begin position="1347"/>
        <end position="1368"/>
    </location>
</feature>
<evidence type="ECO:0000259" key="7">
    <source>
        <dbReference type="PROSITE" id="PS50075"/>
    </source>
</evidence>
<dbReference type="InterPro" id="IPR025110">
    <property type="entry name" value="AMP-bd_C"/>
</dbReference>
<evidence type="ECO:0000256" key="3">
    <source>
        <dbReference type="ARBA" id="ARBA00022553"/>
    </source>
</evidence>
<accession>A0ABP6SES8</accession>
<dbReference type="InterPro" id="IPR020806">
    <property type="entry name" value="PKS_PP-bd"/>
</dbReference>
<sequence length="2178" mass="232937">MTSPTTLPLTGAQTGIWYDEQFSEGRLAYQMADYLDISGPLDEGLLVRALEIVFHEAECARACFDEVDGRPVQRIEPLGELPLDTLDLRGHPDPVAEARRLMDEDLRRPFELHGGLLLRMILIRMSAGRSLLYLAMHHLLSDGYSRVAVYQRLSAVYGALVDNEPLPGRPLPPLAVLLEEEAAYLDSRAVEKDGAFWQRHLANASGPFSLASGDPVPGTELRRHTLELDAEAAAPLRAAATAAGVTWPTFVIAAAAAYTAKCTGSHDVLLTLPVTARLTAKARSVPGMVANYLPFPARSVPGTTVGELLADVSRTLARTLRHQRYPADRIRRHMGLRSDDRRPFGPFVNVLPQEPELELGPCRARLCNLSTGIVDDLMITVLEGSHGAVELHLNGNPALYQDEEAAAHLHRFSAFLRRLGAADRRLPLGRIGLVTEDEQTLLDRLGTGPVPDAEGAEEVPVAERVRQWASATPAATALRDDTTEVSYSALAVWSDTVARRLKAAGVGPDTPVGILAEPGALFTASVVAVLTAGAAWVPLDVHAPPARAAALAHEADLRHLIADPEHAERAAAIAAAAPARDAASAHVHPCTAEGLTGGAWPVGDLAAVAEQPDDLAYVIFTSGSTGKPKGAMVHRAGMNNHLAAKVADFGLTAGDRLIHNAPVTFDVSVWQMLAPLTTGGTVRTVSRATAADPDALMATVARERITVLEIVPTLLRAALDTWELTGTAPDPGPLRHLVVTGEALPVDLCHRWWKFFPDIPITNAYGPTECSDDVTHARLQPDVPIGTTRTPIGVPLRATRLYVLTPELLPAPPGVPGELYVAGTGVGRGYLGQAARTAATFVADPYGPPGTRLYRTGDHARWRPDGMLEFIERLDHQVKVRGHRVELGEIEAVLRTLPDVADAAVVASTGESGHTRLTGFLVADPDKVPAIRTALAGLLPEYMVPGRFVPLPDFPLTPHGKVDRVALTRASNAPQAAIPPDVTAASPVDVTAAVPAPPAGTGVREDILTALFEEILGLPEVRADESFFALGGDSITAIQLVSRARTHGIGLTPRDVFTHRTPAALAQRAVVTGDEPPAADDGTGEVAPTPIVAQFHEDLAGLPDAVAREYSQYVVVRVPAELDADRLTVMLQALLDRHAMLRMRTGEPAPGVRTLRVAEPGSVDARDLITAADTDDGTEETTATAVEAARRRLRPEDGVLLQAVLSPGRLLLLAHHTVVDGVSWRILVSDLEAAWTAVRAGRKPDPAPVPTSYRRWSTILAEQARSHRRLSELPYWTARTAGVPAFTPRPLDPARDTYGRAGRLRLELSAEETAALLTTVPAAFHGEINDVLLGALALTLADRWPAAERQDGSGTAADTAPGRRDGAGTPTAAAVIELEGHGREQIDDHVDLSRTVGWFTTVFPARIDIGGLDRDEAWRGGPALGRVVKRAKEQLRAVPDRGIGHGMLRHLDPRSARLLAAAPVPPVGFNYLGRFRTGDTEASWALEGGGTVVGTGVHPDMPLRHPLAVTAATEDRGGAPRLAADWLWADGLFTEAEVREVAEGWFVALRALIRHCARPGAGGLTPSDVPLVTLDQDEIDAVEYAAAGQGNGPVTDVLPLVALQRGLMLQSRFDDRGPDLYTLQIAADLSGPVDAGLLEDCLAAVLRRHPVLTAGFGLSERGEPIALLHGAVRVPLVRVDLSGHRAEEAGAELDRIAADDRWRRFDLSRPPLMRWTLVRLADDRFRLIWTLHHILVDGWSMPLLVRDLLDCYRRGGRDPWPYDAVPFRAYLDWLAGQDHDAARRHWHAVLDGVPGPTYLWPAASGRVPTEPASLPLHLTEAETKTLTAFAAAQDVTVNSLVQAAWAVLIGELTRRDDVLFGAAVSTRPAGLPGVESVVGPFLNTLPVRVVLRPDESVVAFLRRLQDEQTRLREFGYVRLGEAIGGNPALVGTGEPFDTALVFENFPMGEAAPDGPGLRVTAVAARDARHYPLSLVVQPGRRLEIRFDYAPDVLGREAAGLVATRLRALLMAQAADPLAPMARLRAGEEEAARLAVALGITRAPSGPDARGEAPGAGGADTAPAPDAPSRAAVPDPVLENRLRALFAETLGHAAVSGTDNFFALGGDSITAIHLVSRARQQGIALSPRDIFEHRTPAALASLPAAGTLPDGADASPARPPLLTLDEDEMAELDTELEPR</sequence>
<comment type="cofactor">
    <cofactor evidence="1">
        <name>pantetheine 4'-phosphate</name>
        <dbReference type="ChEBI" id="CHEBI:47942"/>
    </cofactor>
</comment>
<feature type="compositionally biased region" description="Low complexity" evidence="6">
    <location>
        <begin position="2058"/>
        <end position="2071"/>
    </location>
</feature>
<evidence type="ECO:0000256" key="2">
    <source>
        <dbReference type="ARBA" id="ARBA00022450"/>
    </source>
</evidence>
<dbReference type="Pfam" id="PF13193">
    <property type="entry name" value="AMP-binding_C"/>
    <property type="match status" value="1"/>
</dbReference>
<dbReference type="InterPro" id="IPR010071">
    <property type="entry name" value="AA_adenyl_dom"/>
</dbReference>
<dbReference type="Gene3D" id="2.30.38.10">
    <property type="entry name" value="Luciferase, Domain 3"/>
    <property type="match status" value="1"/>
</dbReference>
<evidence type="ECO:0000256" key="6">
    <source>
        <dbReference type="SAM" id="MobiDB-lite"/>
    </source>
</evidence>
<feature type="domain" description="Carrier" evidence="7">
    <location>
        <begin position="2072"/>
        <end position="2146"/>
    </location>
</feature>
<dbReference type="Proteomes" id="UP001499990">
    <property type="component" value="Unassembled WGS sequence"/>
</dbReference>
<dbReference type="NCBIfam" id="TIGR01720">
    <property type="entry name" value="NRPS-para261"/>
    <property type="match status" value="1"/>
</dbReference>
<evidence type="ECO:0000256" key="4">
    <source>
        <dbReference type="ARBA" id="ARBA00022737"/>
    </source>
</evidence>
<dbReference type="Pfam" id="PF00668">
    <property type="entry name" value="Condensation"/>
    <property type="match status" value="3"/>
</dbReference>
<dbReference type="InterPro" id="IPR001242">
    <property type="entry name" value="Condensation_dom"/>
</dbReference>
<dbReference type="InterPro" id="IPR000873">
    <property type="entry name" value="AMP-dep_synth/lig_dom"/>
</dbReference>
<evidence type="ECO:0000256" key="1">
    <source>
        <dbReference type="ARBA" id="ARBA00001957"/>
    </source>
</evidence>
<dbReference type="InterPro" id="IPR009081">
    <property type="entry name" value="PP-bd_ACP"/>
</dbReference>
<name>A0ABP6SES8_9ACTN</name>
<dbReference type="RefSeq" id="WP_345039801.1">
    <property type="nucleotide sequence ID" value="NZ_BAAAYL010000001.1"/>
</dbReference>
<dbReference type="PROSITE" id="PS00012">
    <property type="entry name" value="PHOSPHOPANTETHEINE"/>
    <property type="match status" value="2"/>
</dbReference>
<protein>
    <recommendedName>
        <fullName evidence="7">Carrier domain-containing protein</fullName>
    </recommendedName>
</protein>
<dbReference type="CDD" id="cd05930">
    <property type="entry name" value="A_NRPS"/>
    <property type="match status" value="1"/>
</dbReference>
<dbReference type="Pfam" id="PF00550">
    <property type="entry name" value="PP-binding"/>
    <property type="match status" value="2"/>
</dbReference>
<organism evidence="8 9">
    <name type="scientific">Streptomyces sannanensis</name>
    <dbReference type="NCBI Taxonomy" id="285536"/>
    <lineage>
        <taxon>Bacteria</taxon>
        <taxon>Bacillati</taxon>
        <taxon>Actinomycetota</taxon>
        <taxon>Actinomycetes</taxon>
        <taxon>Kitasatosporales</taxon>
        <taxon>Streptomycetaceae</taxon>
        <taxon>Streptomyces</taxon>
    </lineage>
</organism>
<dbReference type="SUPFAM" id="SSF56801">
    <property type="entry name" value="Acetyl-CoA synthetase-like"/>
    <property type="match status" value="1"/>
</dbReference>
<proteinExistence type="predicted"/>
<dbReference type="PROSITE" id="PS00455">
    <property type="entry name" value="AMP_BINDING"/>
    <property type="match status" value="1"/>
</dbReference>
<dbReference type="SMART" id="SM00823">
    <property type="entry name" value="PKS_PP"/>
    <property type="match status" value="2"/>
</dbReference>
<feature type="domain" description="Carrier" evidence="7">
    <location>
        <begin position="999"/>
        <end position="1073"/>
    </location>
</feature>
<feature type="region of interest" description="Disordered" evidence="6">
    <location>
        <begin position="2142"/>
        <end position="2178"/>
    </location>
</feature>
<dbReference type="NCBIfam" id="TIGR01733">
    <property type="entry name" value="AA-adenyl-dom"/>
    <property type="match status" value="1"/>
</dbReference>
<evidence type="ECO:0000313" key="8">
    <source>
        <dbReference type="EMBL" id="GAA3375074.1"/>
    </source>
</evidence>
<dbReference type="Gene3D" id="3.30.559.30">
    <property type="entry name" value="Nonribosomal peptide synthetase, condensation domain"/>
    <property type="match status" value="3"/>
</dbReference>
<keyword evidence="2" id="KW-0596">Phosphopantetheine</keyword>
<keyword evidence="3" id="KW-0597">Phosphoprotein</keyword>
<gene>
    <name evidence="8" type="ORF">GCM10020367_41450</name>
</gene>
<dbReference type="PANTHER" id="PTHR45527:SF1">
    <property type="entry name" value="FATTY ACID SYNTHASE"/>
    <property type="match status" value="1"/>
</dbReference>
<dbReference type="PANTHER" id="PTHR45527">
    <property type="entry name" value="NONRIBOSOMAL PEPTIDE SYNTHETASE"/>
    <property type="match status" value="1"/>
</dbReference>
<dbReference type="InterPro" id="IPR045851">
    <property type="entry name" value="AMP-bd_C_sf"/>
</dbReference>
<dbReference type="InterPro" id="IPR036736">
    <property type="entry name" value="ACP-like_sf"/>
</dbReference>
<comment type="caution">
    <text evidence="8">The sequence shown here is derived from an EMBL/GenBank/DDBJ whole genome shotgun (WGS) entry which is preliminary data.</text>
</comment>
<dbReference type="InterPro" id="IPR020845">
    <property type="entry name" value="AMP-binding_CS"/>
</dbReference>
<feature type="compositionally biased region" description="Acidic residues" evidence="6">
    <location>
        <begin position="2163"/>
        <end position="2178"/>
    </location>
</feature>
<evidence type="ECO:0000313" key="9">
    <source>
        <dbReference type="Proteomes" id="UP001499990"/>
    </source>
</evidence>
<keyword evidence="5" id="KW-0045">Antibiotic biosynthesis</keyword>
<dbReference type="Gene3D" id="3.30.559.10">
    <property type="entry name" value="Chloramphenicol acetyltransferase-like domain"/>
    <property type="match status" value="3"/>
</dbReference>
<dbReference type="Gene3D" id="3.40.50.980">
    <property type="match status" value="2"/>
</dbReference>
<dbReference type="EMBL" id="BAAAYL010000001">
    <property type="protein sequence ID" value="GAA3375074.1"/>
    <property type="molecule type" value="Genomic_DNA"/>
</dbReference>
<dbReference type="Gene3D" id="3.30.300.30">
    <property type="match status" value="1"/>
</dbReference>
<dbReference type="InterPro" id="IPR006162">
    <property type="entry name" value="Ppantetheine_attach_site"/>
</dbReference>
<keyword evidence="4" id="KW-0677">Repeat</keyword>
<evidence type="ECO:0000256" key="5">
    <source>
        <dbReference type="ARBA" id="ARBA00023194"/>
    </source>
</evidence>
<dbReference type="SUPFAM" id="SSF52777">
    <property type="entry name" value="CoA-dependent acyltransferases"/>
    <property type="match status" value="6"/>
</dbReference>
<feature type="region of interest" description="Disordered" evidence="6">
    <location>
        <begin position="2042"/>
        <end position="2071"/>
    </location>
</feature>
<reference evidence="9" key="1">
    <citation type="journal article" date="2019" name="Int. J. Syst. Evol. Microbiol.">
        <title>The Global Catalogue of Microorganisms (GCM) 10K type strain sequencing project: providing services to taxonomists for standard genome sequencing and annotation.</title>
        <authorList>
            <consortium name="The Broad Institute Genomics Platform"/>
            <consortium name="The Broad Institute Genome Sequencing Center for Infectious Disease"/>
            <person name="Wu L."/>
            <person name="Ma J."/>
        </authorList>
    </citation>
    <scope>NUCLEOTIDE SEQUENCE [LARGE SCALE GENOMIC DNA]</scope>
    <source>
        <strain evidence="9">JCM 9651</strain>
    </source>
</reference>
<dbReference type="SUPFAM" id="SSF47336">
    <property type="entry name" value="ACP-like"/>
    <property type="match status" value="2"/>
</dbReference>
<dbReference type="PROSITE" id="PS50075">
    <property type="entry name" value="CARRIER"/>
    <property type="match status" value="2"/>
</dbReference>
<dbReference type="InterPro" id="IPR023213">
    <property type="entry name" value="CAT-like_dom_sf"/>
</dbReference>